<evidence type="ECO:0000256" key="6">
    <source>
        <dbReference type="ARBA" id="ARBA00023136"/>
    </source>
</evidence>
<keyword evidence="11" id="KW-1185">Reference proteome</keyword>
<dbReference type="NCBIfam" id="TIGR00546">
    <property type="entry name" value="lnt"/>
    <property type="match status" value="1"/>
</dbReference>
<dbReference type="InterPro" id="IPR036526">
    <property type="entry name" value="C-N_Hydrolase_sf"/>
</dbReference>
<keyword evidence="2 8" id="KW-1003">Cell membrane</keyword>
<dbReference type="Proteomes" id="UP000031561">
    <property type="component" value="Unassembled WGS sequence"/>
</dbReference>
<comment type="subcellular location">
    <subcellularLocation>
        <location evidence="1 8">Cell membrane</location>
        <topology evidence="1 8">Multi-pass membrane protein</topology>
    </subcellularLocation>
</comment>
<dbReference type="Gene3D" id="3.60.110.10">
    <property type="entry name" value="Carbon-nitrogen hydrolase"/>
    <property type="match status" value="1"/>
</dbReference>
<evidence type="ECO:0000313" key="10">
    <source>
        <dbReference type="EMBL" id="MCM1984369.1"/>
    </source>
</evidence>
<evidence type="ECO:0000256" key="2">
    <source>
        <dbReference type="ARBA" id="ARBA00022475"/>
    </source>
</evidence>
<evidence type="ECO:0000313" key="11">
    <source>
        <dbReference type="Proteomes" id="UP000031561"/>
    </source>
</evidence>
<dbReference type="PANTHER" id="PTHR38686:SF1">
    <property type="entry name" value="APOLIPOPROTEIN N-ACYLTRANSFERASE"/>
    <property type="match status" value="1"/>
</dbReference>
<gene>
    <name evidence="8 10" type="primary">lnt</name>
    <name evidence="10" type="ORF">QQ91_0016225</name>
</gene>
<organism evidence="10 11">
    <name type="scientific">Lyngbya confervoides BDU141951</name>
    <dbReference type="NCBI Taxonomy" id="1574623"/>
    <lineage>
        <taxon>Bacteria</taxon>
        <taxon>Bacillati</taxon>
        <taxon>Cyanobacteriota</taxon>
        <taxon>Cyanophyceae</taxon>
        <taxon>Oscillatoriophycideae</taxon>
        <taxon>Oscillatoriales</taxon>
        <taxon>Microcoleaceae</taxon>
        <taxon>Lyngbya</taxon>
    </lineage>
</organism>
<dbReference type="InterPro" id="IPR004563">
    <property type="entry name" value="Apolipo_AcylTrfase"/>
</dbReference>
<evidence type="ECO:0000259" key="9">
    <source>
        <dbReference type="PROSITE" id="PS50263"/>
    </source>
</evidence>
<evidence type="ECO:0000256" key="5">
    <source>
        <dbReference type="ARBA" id="ARBA00022989"/>
    </source>
</evidence>
<dbReference type="PROSITE" id="PS50263">
    <property type="entry name" value="CN_HYDROLASE"/>
    <property type="match status" value="1"/>
</dbReference>
<dbReference type="PANTHER" id="PTHR38686">
    <property type="entry name" value="APOLIPOPROTEIN N-ACYLTRANSFERASE"/>
    <property type="match status" value="1"/>
</dbReference>
<dbReference type="EMBL" id="JTHE03000091">
    <property type="protein sequence ID" value="MCM1984369.1"/>
    <property type="molecule type" value="Genomic_DNA"/>
</dbReference>
<evidence type="ECO:0000256" key="1">
    <source>
        <dbReference type="ARBA" id="ARBA00004651"/>
    </source>
</evidence>
<comment type="pathway">
    <text evidence="8">Protein modification; lipoprotein biosynthesis (N-acyl transfer).</text>
</comment>
<comment type="function">
    <text evidence="8">Catalyzes the phospholipid dependent N-acylation of the N-terminal cysteine of apolipoprotein, the last step in lipoprotein maturation.</text>
</comment>
<comment type="similarity">
    <text evidence="8">Belongs to the CN hydrolase family. Apolipoprotein N-acyltransferase subfamily.</text>
</comment>
<protein>
    <recommendedName>
        <fullName evidence="8">Apolipoprotein N-acyltransferase</fullName>
        <shortName evidence="8">ALP N-acyltransferase</shortName>
        <ecNumber evidence="8">2.3.1.269</ecNumber>
    </recommendedName>
</protein>
<evidence type="ECO:0000256" key="3">
    <source>
        <dbReference type="ARBA" id="ARBA00022679"/>
    </source>
</evidence>
<feature type="transmembrane region" description="Helical" evidence="8">
    <location>
        <begin position="92"/>
        <end position="119"/>
    </location>
</feature>
<name>A0ABD4T6N1_9CYAN</name>
<keyword evidence="3 8" id="KW-0808">Transferase</keyword>
<comment type="catalytic activity">
    <reaction evidence="8">
        <text>N-terminal S-1,2-diacyl-sn-glyceryl-L-cysteinyl-[lipoprotein] + a glycerophospholipid = N-acyl-S-1,2-diacyl-sn-glyceryl-L-cysteinyl-[lipoprotein] + a 2-acyl-sn-glycero-3-phospholipid + H(+)</text>
        <dbReference type="Rhea" id="RHEA:48228"/>
        <dbReference type="Rhea" id="RHEA-COMP:14681"/>
        <dbReference type="Rhea" id="RHEA-COMP:14684"/>
        <dbReference type="ChEBI" id="CHEBI:15378"/>
        <dbReference type="ChEBI" id="CHEBI:136912"/>
        <dbReference type="ChEBI" id="CHEBI:140656"/>
        <dbReference type="ChEBI" id="CHEBI:140657"/>
        <dbReference type="ChEBI" id="CHEBI:140660"/>
        <dbReference type="EC" id="2.3.1.269"/>
    </reaction>
</comment>
<dbReference type="InterPro" id="IPR045378">
    <property type="entry name" value="LNT_N"/>
</dbReference>
<comment type="caution">
    <text evidence="10">The sequence shown here is derived from an EMBL/GenBank/DDBJ whole genome shotgun (WGS) entry which is preliminary data.</text>
</comment>
<feature type="transmembrane region" description="Helical" evidence="8">
    <location>
        <begin position="20"/>
        <end position="44"/>
    </location>
</feature>
<dbReference type="GO" id="GO:0016410">
    <property type="term" value="F:N-acyltransferase activity"/>
    <property type="evidence" value="ECO:0007669"/>
    <property type="project" value="UniProtKB-UniRule"/>
</dbReference>
<dbReference type="CDD" id="cd07571">
    <property type="entry name" value="ALP_N-acyl_transferase"/>
    <property type="match status" value="1"/>
</dbReference>
<dbReference type="SUPFAM" id="SSF56317">
    <property type="entry name" value="Carbon-nitrogen hydrolase"/>
    <property type="match status" value="1"/>
</dbReference>
<evidence type="ECO:0000256" key="7">
    <source>
        <dbReference type="ARBA" id="ARBA00023315"/>
    </source>
</evidence>
<dbReference type="GO" id="GO:0042158">
    <property type="term" value="P:lipoprotein biosynthetic process"/>
    <property type="evidence" value="ECO:0007669"/>
    <property type="project" value="UniProtKB-UniRule"/>
</dbReference>
<dbReference type="GO" id="GO:0005886">
    <property type="term" value="C:plasma membrane"/>
    <property type="evidence" value="ECO:0007669"/>
    <property type="project" value="UniProtKB-SubCell"/>
</dbReference>
<feature type="transmembrane region" description="Helical" evidence="8">
    <location>
        <begin position="131"/>
        <end position="149"/>
    </location>
</feature>
<dbReference type="EC" id="2.3.1.269" evidence="8"/>
<dbReference type="Pfam" id="PF20154">
    <property type="entry name" value="LNT_N"/>
    <property type="match status" value="1"/>
</dbReference>
<dbReference type="AlphaFoldDB" id="A0ABD4T6N1"/>
<sequence length="531" mass="59860">MLKILFLKPLLQRSPQITLALGFGVLMGVTPAHPVLWGIAWFALGPLWFFGLQSPPLWRAALLGFCWGVGYHGTALSWIWGLHPMTWMGIPWAASLAIAIAAWAFVTVWGAFIPTLWLVTLAALSRHRVPPLLRIWMATSLWCLLEWLWTQSPLWWTSLSYTQSPHNLAILHLGQFSGPGLVSAVLVLVNGCWAEAWIAWSRSRRGLDRMGLTQTPWVRGAMAVLILSHGLGALMLAQPLNPSAENALNIGIVQGNIPTRIKLFPAGLSQAFRDYQQGYEQLVSQGAEAVLLPEGAFPTTWNPRSPRFQSFLATVHRQGIPAWVGTFMPQGDYITQSLVTVTPENFQFSHYAKVKLVPLGEYLPWEETLGQLIGRLTPLSYRMLPGADDQQLNTPFGKAIVAICYDSAFPQLFRDQVAKGGEFILSVANNDPYSHRMMLQHHAQDVMRAIESDRWLVRATNTGYSSVINPHGKTLWRSQRNTYQTHLATLYRRQGQTLYTRWNNWFLPVQGLTSGLGWWKWHRERRPKDTG</sequence>
<dbReference type="RefSeq" id="WP_236095921.1">
    <property type="nucleotide sequence ID" value="NZ_JTHE03000091.1"/>
</dbReference>
<dbReference type="InterPro" id="IPR003010">
    <property type="entry name" value="C-N_Hydrolase"/>
</dbReference>
<proteinExistence type="inferred from homology"/>
<feature type="transmembrane region" description="Helical" evidence="8">
    <location>
        <begin position="56"/>
        <end position="80"/>
    </location>
</feature>
<dbReference type="HAMAP" id="MF_01148">
    <property type="entry name" value="Lnt"/>
    <property type="match status" value="1"/>
</dbReference>
<feature type="transmembrane region" description="Helical" evidence="8">
    <location>
        <begin position="181"/>
        <end position="200"/>
    </location>
</feature>
<feature type="transmembrane region" description="Helical" evidence="8">
    <location>
        <begin position="221"/>
        <end position="240"/>
    </location>
</feature>
<keyword evidence="5 8" id="KW-1133">Transmembrane helix</keyword>
<reference evidence="10 11" key="1">
    <citation type="journal article" date="2015" name="Genome Announc.">
        <title>Draft Genome Sequence of Filamentous Marine Cyanobacterium Lyngbya confervoides Strain BDU141951.</title>
        <authorList>
            <person name="Chandrababunaidu M.M."/>
            <person name="Sen D."/>
            <person name="Tripathy S."/>
        </authorList>
    </citation>
    <scope>NUCLEOTIDE SEQUENCE [LARGE SCALE GENOMIC DNA]</scope>
    <source>
        <strain evidence="10 11">BDU141951</strain>
    </source>
</reference>
<keyword evidence="4 8" id="KW-0812">Transmembrane</keyword>
<keyword evidence="6 8" id="KW-0472">Membrane</keyword>
<accession>A0ABD4T6N1</accession>
<evidence type="ECO:0000256" key="4">
    <source>
        <dbReference type="ARBA" id="ARBA00022692"/>
    </source>
</evidence>
<keyword evidence="7 8" id="KW-0012">Acyltransferase</keyword>
<dbReference type="Pfam" id="PF00795">
    <property type="entry name" value="CN_hydrolase"/>
    <property type="match status" value="1"/>
</dbReference>
<feature type="domain" description="CN hydrolase" evidence="9">
    <location>
        <begin position="253"/>
        <end position="492"/>
    </location>
</feature>
<evidence type="ECO:0000256" key="8">
    <source>
        <dbReference type="HAMAP-Rule" id="MF_01148"/>
    </source>
</evidence>